<proteinExistence type="predicted"/>
<dbReference type="PROSITE" id="PS51186">
    <property type="entry name" value="GNAT"/>
    <property type="match status" value="1"/>
</dbReference>
<dbReference type="SUPFAM" id="SSF55729">
    <property type="entry name" value="Acyl-CoA N-acyltransferases (Nat)"/>
    <property type="match status" value="1"/>
</dbReference>
<dbReference type="PANTHER" id="PTHR42919:SF8">
    <property type="entry name" value="N-ALPHA-ACETYLTRANSFERASE 50"/>
    <property type="match status" value="1"/>
</dbReference>
<sequence length="160" mass="18126">MACQSGAMTMRGADSVSIRKMEVEDIGPVLIVEHNAFDVPWSEQAFHNELTNNHFATYFVAEYLNQIIGYCGVWVIIDEAHVTNLAVLSRYRGYKVGEGLLRHVMAFAKMRGARSMSLEVRVGNQIAQNLYRKLGFSDGGIRKNYYTNNSEDALVMWVRL</sequence>
<reference evidence="4 5" key="1">
    <citation type="submission" date="2021-01" db="EMBL/GenBank/DDBJ databases">
        <title>Genomic Encyclopedia of Type Strains, Phase IV (KMG-IV): sequencing the most valuable type-strain genomes for metagenomic binning, comparative biology and taxonomic classification.</title>
        <authorList>
            <person name="Goeker M."/>
        </authorList>
    </citation>
    <scope>NUCLEOTIDE SEQUENCE [LARGE SCALE GENOMIC DNA]</scope>
    <source>
        <strain evidence="4 5">DSM 100968</strain>
    </source>
</reference>
<comment type="caution">
    <text evidence="4">The sequence shown here is derived from an EMBL/GenBank/DDBJ whole genome shotgun (WGS) entry which is preliminary data.</text>
</comment>
<dbReference type="PANTHER" id="PTHR42919">
    <property type="entry name" value="N-ALPHA-ACETYLTRANSFERASE"/>
    <property type="match status" value="1"/>
</dbReference>
<dbReference type="GO" id="GO:0008999">
    <property type="term" value="F:protein-N-terminal-alanine acetyltransferase activity"/>
    <property type="evidence" value="ECO:0007669"/>
    <property type="project" value="UniProtKB-EC"/>
</dbReference>
<evidence type="ECO:0000313" key="4">
    <source>
        <dbReference type="EMBL" id="MBM7659194.1"/>
    </source>
</evidence>
<evidence type="ECO:0000256" key="1">
    <source>
        <dbReference type="ARBA" id="ARBA00022679"/>
    </source>
</evidence>
<evidence type="ECO:0000313" key="5">
    <source>
        <dbReference type="Proteomes" id="UP000823201"/>
    </source>
</evidence>
<feature type="domain" description="N-acetyltransferase" evidence="3">
    <location>
        <begin position="16"/>
        <end position="160"/>
    </location>
</feature>
<gene>
    <name evidence="4" type="ORF">JOC27_002700</name>
</gene>
<dbReference type="InterPro" id="IPR051556">
    <property type="entry name" value="N-term/lysine_N-AcTrnsfr"/>
</dbReference>
<dbReference type="NCBIfam" id="TIGR01575">
    <property type="entry name" value="rimI"/>
    <property type="match status" value="1"/>
</dbReference>
<evidence type="ECO:0000256" key="2">
    <source>
        <dbReference type="ARBA" id="ARBA00023315"/>
    </source>
</evidence>
<dbReference type="Gene3D" id="3.40.630.30">
    <property type="match status" value="1"/>
</dbReference>
<evidence type="ECO:0000259" key="3">
    <source>
        <dbReference type="PROSITE" id="PS51186"/>
    </source>
</evidence>
<dbReference type="EMBL" id="JAFBEV010000041">
    <property type="protein sequence ID" value="MBM7659194.1"/>
    <property type="molecule type" value="Genomic_DNA"/>
</dbReference>
<dbReference type="InterPro" id="IPR000182">
    <property type="entry name" value="GNAT_dom"/>
</dbReference>
<keyword evidence="2 4" id="KW-0012">Acyltransferase</keyword>
<keyword evidence="1 4" id="KW-0808">Transferase</keyword>
<accession>A0ABS2QBK7</accession>
<dbReference type="RefSeq" id="WP_205007731.1">
    <property type="nucleotide sequence ID" value="NZ_CBCRXA010000037.1"/>
</dbReference>
<name>A0ABS2QBK7_9BACL</name>
<dbReference type="Pfam" id="PF00583">
    <property type="entry name" value="Acetyltransf_1"/>
    <property type="match status" value="1"/>
</dbReference>
<organism evidence="4 5">
    <name type="scientific">Sporolactobacillus spathodeae</name>
    <dbReference type="NCBI Taxonomy" id="1465502"/>
    <lineage>
        <taxon>Bacteria</taxon>
        <taxon>Bacillati</taxon>
        <taxon>Bacillota</taxon>
        <taxon>Bacilli</taxon>
        <taxon>Bacillales</taxon>
        <taxon>Sporolactobacillaceae</taxon>
        <taxon>Sporolactobacillus</taxon>
    </lineage>
</organism>
<dbReference type="InterPro" id="IPR006464">
    <property type="entry name" value="AcTrfase_RimI/Ard1"/>
</dbReference>
<dbReference type="CDD" id="cd04301">
    <property type="entry name" value="NAT_SF"/>
    <property type="match status" value="1"/>
</dbReference>
<dbReference type="InterPro" id="IPR016181">
    <property type="entry name" value="Acyl_CoA_acyltransferase"/>
</dbReference>
<dbReference type="Proteomes" id="UP000823201">
    <property type="component" value="Unassembled WGS sequence"/>
</dbReference>
<keyword evidence="5" id="KW-1185">Reference proteome</keyword>
<protein>
    <submittedName>
        <fullName evidence="4">Ribosomal-protein-alanine N-acetyltransferase</fullName>
        <ecNumber evidence="4">2.3.1.267</ecNumber>
    </submittedName>
</protein>
<dbReference type="EC" id="2.3.1.267" evidence="4"/>